<name>A0A9Q2CZC6_9STAP</name>
<proteinExistence type="inferred from homology"/>
<keyword evidence="2" id="KW-0479">Metal-binding</keyword>
<dbReference type="InterPro" id="IPR020843">
    <property type="entry name" value="ER"/>
</dbReference>
<dbReference type="InterPro" id="IPR013154">
    <property type="entry name" value="ADH-like_N"/>
</dbReference>
<reference evidence="4 5" key="1">
    <citation type="submission" date="2020-08" db="EMBL/GenBank/DDBJ databases">
        <title>Genomic Encyclopedia of Type Strains, Phase IV (KMG-IV): sequencing the most valuable type-strain genomes for metagenomic binning, comparative biology and taxonomic classification.</title>
        <authorList>
            <person name="Goeker M."/>
        </authorList>
    </citation>
    <scope>NUCLEOTIDE SEQUENCE [LARGE SCALE GENOMIC DNA]</scope>
    <source>
        <strain evidence="4 5">DSM 19163</strain>
    </source>
</reference>
<evidence type="ECO:0000256" key="1">
    <source>
        <dbReference type="ARBA" id="ARBA00010371"/>
    </source>
</evidence>
<comment type="similarity">
    <text evidence="1 2">Belongs to the zinc-containing alcohol dehydrogenase family. Quinone oxidoreductase subfamily.</text>
</comment>
<comment type="caution">
    <text evidence="4">The sequence shown here is derived from an EMBL/GenBank/DDBJ whole genome shotgun (WGS) entry which is preliminary data.</text>
</comment>
<dbReference type="AlphaFoldDB" id="A0A9Q2CZC6"/>
<dbReference type="PANTHER" id="PTHR43482:SF1">
    <property type="entry name" value="PROTEIN AST1-RELATED"/>
    <property type="match status" value="1"/>
</dbReference>
<evidence type="ECO:0000313" key="5">
    <source>
        <dbReference type="Proteomes" id="UP000579136"/>
    </source>
</evidence>
<dbReference type="GO" id="GO:0008270">
    <property type="term" value="F:zinc ion binding"/>
    <property type="evidence" value="ECO:0007669"/>
    <property type="project" value="InterPro"/>
</dbReference>
<dbReference type="Proteomes" id="UP000579136">
    <property type="component" value="Unassembled WGS sequence"/>
</dbReference>
<evidence type="ECO:0000313" key="4">
    <source>
        <dbReference type="EMBL" id="MBB5175885.1"/>
    </source>
</evidence>
<keyword evidence="5" id="KW-1185">Reference proteome</keyword>
<dbReference type="RefSeq" id="WP_183673617.1">
    <property type="nucleotide sequence ID" value="NZ_CBCRYX010000006.1"/>
</dbReference>
<dbReference type="PROSITE" id="PS01162">
    <property type="entry name" value="QOR_ZETA_CRYSTAL"/>
    <property type="match status" value="1"/>
</dbReference>
<keyword evidence="2" id="KW-0862">Zinc</keyword>
<dbReference type="NCBIfam" id="TIGR02817">
    <property type="entry name" value="adh_fam_1"/>
    <property type="match status" value="1"/>
</dbReference>
<dbReference type="Pfam" id="PF08240">
    <property type="entry name" value="ADH_N"/>
    <property type="match status" value="1"/>
</dbReference>
<dbReference type="InterPro" id="IPR052585">
    <property type="entry name" value="Lipid_raft_assoc_Zn_ADH"/>
</dbReference>
<dbReference type="GO" id="GO:0016491">
    <property type="term" value="F:oxidoreductase activity"/>
    <property type="evidence" value="ECO:0007669"/>
    <property type="project" value="UniProtKB-KW"/>
</dbReference>
<evidence type="ECO:0000259" key="3">
    <source>
        <dbReference type="SMART" id="SM00829"/>
    </source>
</evidence>
<dbReference type="SUPFAM" id="SSF51735">
    <property type="entry name" value="NAD(P)-binding Rossmann-fold domains"/>
    <property type="match status" value="1"/>
</dbReference>
<evidence type="ECO:0000256" key="2">
    <source>
        <dbReference type="RuleBase" id="RU364000"/>
    </source>
</evidence>
<dbReference type="CDD" id="cd08252">
    <property type="entry name" value="AL_MDR"/>
    <property type="match status" value="1"/>
</dbReference>
<dbReference type="Gene3D" id="3.90.180.10">
    <property type="entry name" value="Medium-chain alcohol dehydrogenases, catalytic domain"/>
    <property type="match status" value="1"/>
</dbReference>
<dbReference type="EMBL" id="JACHHF010000004">
    <property type="protein sequence ID" value="MBB5175885.1"/>
    <property type="molecule type" value="Genomic_DNA"/>
</dbReference>
<dbReference type="SMART" id="SM00829">
    <property type="entry name" value="PKS_ER"/>
    <property type="match status" value="1"/>
</dbReference>
<dbReference type="InterPro" id="IPR036291">
    <property type="entry name" value="NAD(P)-bd_dom_sf"/>
</dbReference>
<dbReference type="InterPro" id="IPR002364">
    <property type="entry name" value="Quin_OxRdtase/zeta-crystal_CS"/>
</dbReference>
<protein>
    <recommendedName>
        <fullName evidence="2">Zinc-type alcohol dehydrogenase-like protein</fullName>
    </recommendedName>
</protein>
<dbReference type="InterPro" id="IPR013149">
    <property type="entry name" value="ADH-like_C"/>
</dbReference>
<keyword evidence="2" id="KW-0560">Oxidoreductase</keyword>
<dbReference type="Gene3D" id="3.40.50.720">
    <property type="entry name" value="NAD(P)-binding Rossmann-like Domain"/>
    <property type="match status" value="1"/>
</dbReference>
<dbReference type="PANTHER" id="PTHR43482">
    <property type="entry name" value="PROTEIN AST1-RELATED"/>
    <property type="match status" value="1"/>
</dbReference>
<dbReference type="InterPro" id="IPR011032">
    <property type="entry name" value="GroES-like_sf"/>
</dbReference>
<feature type="domain" description="Enoyl reductase (ER)" evidence="3">
    <location>
        <begin position="15"/>
        <end position="333"/>
    </location>
</feature>
<gene>
    <name evidence="4" type="ORF">HNQ45_000769</name>
</gene>
<dbReference type="Pfam" id="PF00107">
    <property type="entry name" value="ADH_zinc_N"/>
    <property type="match status" value="1"/>
</dbReference>
<dbReference type="SUPFAM" id="SSF50129">
    <property type="entry name" value="GroES-like"/>
    <property type="match status" value="1"/>
</dbReference>
<organism evidence="4 5">
    <name type="scientific">Nosocomiicoccus ampullae</name>
    <dbReference type="NCBI Taxonomy" id="489910"/>
    <lineage>
        <taxon>Bacteria</taxon>
        <taxon>Bacillati</taxon>
        <taxon>Bacillota</taxon>
        <taxon>Bacilli</taxon>
        <taxon>Bacillales</taxon>
        <taxon>Staphylococcaceae</taxon>
        <taxon>Nosocomiicoccus</taxon>
    </lineage>
</organism>
<sequence length="337" mass="37947">MYAIVADEPFKLSEGNKFYKKDFEKPELNDKDVFVKVKSIGMNPVDTKTRQTEIKHPPRILGYDAVGVVEDVGSEVTSYKKGDVVFYSGRADVDGSNATHQVMHEAYIAHAPKNVSLNEAAGFPLTSLTASETLFEVFNISKNKEDNKGKSILIINGAGGVGSMATQIAKHYGLTVITTASKDETKEWSKSLGADIVLNHKNDLRDEFKSHNIENVDYVFCTFDTDLYYEVMIDLVKPRGHIATIVAFTEKQDLNLLKAKSITFTHEFMFTRALQDLDDQYQYHRYLSEISHLINEGVYKPTVTEVMKGLSVDNIFKAHEKLENHEVHGKLVIEVEE</sequence>
<dbReference type="InterPro" id="IPR014182">
    <property type="entry name" value="ADH_Zn_typ-1"/>
</dbReference>
<accession>A0A9Q2CZC6</accession>